<reference evidence="2" key="1">
    <citation type="submission" date="2019-10" db="EMBL/GenBank/DDBJ databases">
        <title>Metagenomic sequencing of thiosulfate-disproportionating enrichment culture.</title>
        <authorList>
            <person name="Umezawa K."/>
            <person name="Kojima H."/>
            <person name="Fukui M."/>
        </authorList>
    </citation>
    <scope>NUCLEOTIDE SEQUENCE</scope>
    <source>
        <strain evidence="2">45J</strain>
    </source>
</reference>
<dbReference type="AlphaFoldDB" id="A0A5J4L6J9"/>
<proteinExistence type="predicted"/>
<accession>A0A5J4L6J9</accession>
<dbReference type="PANTHER" id="PTHR30508">
    <property type="entry name" value="FES CLUSTER ASSEMBLY PROTEIN SUF"/>
    <property type="match status" value="1"/>
</dbReference>
<evidence type="ECO:0000313" key="2">
    <source>
        <dbReference type="EMBL" id="GER93789.1"/>
    </source>
</evidence>
<protein>
    <submittedName>
        <fullName evidence="2">FeS assembly protein SufBD</fullName>
    </submittedName>
</protein>
<gene>
    <name evidence="2" type="ORF">A45J_1545</name>
</gene>
<feature type="domain" description="SUF system FeS cluster assembly SufBD core" evidence="1">
    <location>
        <begin position="93"/>
        <end position="312"/>
    </location>
</feature>
<comment type="caution">
    <text evidence="2">The sequence shown here is derived from an EMBL/GenBank/DDBJ whole genome shotgun (WGS) entry which is preliminary data.</text>
</comment>
<dbReference type="InterPro" id="IPR000825">
    <property type="entry name" value="SUF_FeS_clus_asmbl_SufBD_core"/>
</dbReference>
<dbReference type="InterPro" id="IPR055346">
    <property type="entry name" value="Fe-S_cluster_assembly_SufBD"/>
</dbReference>
<sequence length="315" mass="34083">MKGLNQEFDRLLNAFGEAGADKGIFANKDIAHLAASGHKILSMRAVEGLEVHAKETLQGISARVIVKDGVEIKNPVHLCFGVLHKKGTQKIKMDVRLERNSSAHFIAHCIFPEAEKVRHIMDAVIEIGEDAEMRYSETHYHGLYGGIEVIPKAVVKVGKNSRYFTDFNLITGRVGTLAIDYEVVAGENAVTELTAKVFGHADDDIKIKEKVVLAGKDSRGLIKTRVAIEDEAVAEVTGITEGNAAGARGHVDCLEIVKDSAVAKAIPIVNVTNPLAKVTHEAAIGSVDKRQMETLMAHGLTPEEAVDMIVKGILK</sequence>
<dbReference type="SUPFAM" id="SSF101960">
    <property type="entry name" value="Stabilizer of iron transporter SufD"/>
    <property type="match status" value="1"/>
</dbReference>
<dbReference type="GO" id="GO:0016226">
    <property type="term" value="P:iron-sulfur cluster assembly"/>
    <property type="evidence" value="ECO:0007669"/>
    <property type="project" value="InterPro"/>
</dbReference>
<dbReference type="InterPro" id="IPR037284">
    <property type="entry name" value="SUF_FeS_clus_asmbl_SufBD_sf"/>
</dbReference>
<dbReference type="Pfam" id="PF01458">
    <property type="entry name" value="SUFBD_core"/>
    <property type="match status" value="1"/>
</dbReference>
<dbReference type="EMBL" id="BLAB01000001">
    <property type="protein sequence ID" value="GER93789.1"/>
    <property type="molecule type" value="Genomic_DNA"/>
</dbReference>
<evidence type="ECO:0000259" key="1">
    <source>
        <dbReference type="Pfam" id="PF01458"/>
    </source>
</evidence>
<organism evidence="2">
    <name type="scientific">hot springs metagenome</name>
    <dbReference type="NCBI Taxonomy" id="433727"/>
    <lineage>
        <taxon>unclassified sequences</taxon>
        <taxon>metagenomes</taxon>
        <taxon>ecological metagenomes</taxon>
    </lineage>
</organism>
<name>A0A5J4L6J9_9ZZZZ</name>
<dbReference type="PANTHER" id="PTHR30508:SF6">
    <property type="entry name" value="UPF0051 PROTEIN MJ0034"/>
    <property type="match status" value="1"/>
</dbReference>